<dbReference type="SUPFAM" id="SSF75304">
    <property type="entry name" value="Amidase signature (AS) enzymes"/>
    <property type="match status" value="1"/>
</dbReference>
<reference evidence="2 3" key="1">
    <citation type="submission" date="2024-09" db="EMBL/GenBank/DDBJ databases">
        <title>Itraconazole resistance in Madurella fahalii resulting from another homologue of gene encoding cytochrome P450 14-alpha sterol demethylase (CYP51).</title>
        <authorList>
            <person name="Yoshioka I."/>
            <person name="Fahal A.H."/>
            <person name="Kaneko S."/>
            <person name="Yaguchi T."/>
        </authorList>
    </citation>
    <scope>NUCLEOTIDE SEQUENCE [LARGE SCALE GENOMIC DNA]</scope>
    <source>
        <strain evidence="2 3">IFM 68171</strain>
    </source>
</reference>
<evidence type="ECO:0000313" key="3">
    <source>
        <dbReference type="Proteomes" id="UP001628179"/>
    </source>
</evidence>
<evidence type="ECO:0000259" key="1">
    <source>
        <dbReference type="Pfam" id="PF01425"/>
    </source>
</evidence>
<keyword evidence="3" id="KW-1185">Reference proteome</keyword>
<dbReference type="Proteomes" id="UP001628179">
    <property type="component" value="Unassembled WGS sequence"/>
</dbReference>
<organism evidence="2 3">
    <name type="scientific">Madurella fahalii</name>
    <dbReference type="NCBI Taxonomy" id="1157608"/>
    <lineage>
        <taxon>Eukaryota</taxon>
        <taxon>Fungi</taxon>
        <taxon>Dikarya</taxon>
        <taxon>Ascomycota</taxon>
        <taxon>Pezizomycotina</taxon>
        <taxon>Sordariomycetes</taxon>
        <taxon>Sordariomycetidae</taxon>
        <taxon>Sordariales</taxon>
        <taxon>Sordariales incertae sedis</taxon>
        <taxon>Madurella</taxon>
    </lineage>
</organism>
<name>A0ABQ0G2Z3_9PEZI</name>
<comment type="caution">
    <text evidence="2">The sequence shown here is derived from an EMBL/GenBank/DDBJ whole genome shotgun (WGS) entry which is preliminary data.</text>
</comment>
<proteinExistence type="predicted"/>
<dbReference type="GeneID" id="98173082"/>
<gene>
    <name evidence="2" type="ORF">MFIFM68171_02337</name>
</gene>
<dbReference type="PANTHER" id="PTHR42678">
    <property type="entry name" value="AMIDASE"/>
    <property type="match status" value="1"/>
</dbReference>
<protein>
    <recommendedName>
        <fullName evidence="1">Amidase domain-containing protein</fullName>
    </recommendedName>
</protein>
<dbReference type="RefSeq" id="XP_070913860.1">
    <property type="nucleotide sequence ID" value="XM_071057759.1"/>
</dbReference>
<dbReference type="Gene3D" id="3.90.1300.10">
    <property type="entry name" value="Amidase signature (AS) domain"/>
    <property type="match status" value="1"/>
</dbReference>
<dbReference type="InterPro" id="IPR023631">
    <property type="entry name" value="Amidase_dom"/>
</dbReference>
<dbReference type="InterPro" id="IPR036928">
    <property type="entry name" value="AS_sf"/>
</dbReference>
<dbReference type="PANTHER" id="PTHR42678:SF5">
    <property type="entry name" value="GLUTAMYL-TRNA(GLN) AMIDOTRANSFERASE SUBUNIT A"/>
    <property type="match status" value="1"/>
</dbReference>
<accession>A0ABQ0G2Z3</accession>
<sequence length="570" mass="60258">MPQSQLSLIRDQRKFQVLLYVAAFLSLFRPARALGGLFDIREATIESMHNALFTRSTTCRDVVSSFIARIEQFNPTINAVISLNPNALSVADHLDGRIAAGNVTGALFCIPVLLKDNFDAVGMSTTGGCQALAGNKPLADAPAVKALVDAGAVILGKTNLHEMALEGLTVSSLGGQTVNPYDLTRTPGGSSGGSGAAAAANLAVLVTGTDTVNSLRSPASANSLFSFRPTRGLISRAGVIPVSFTQDTVGAVARNPKDLAIAMTVMASVGYDPRDNVTALVPPEVRHRDYTESLHGGSLQGLRFGLLNGFFNHSVSAETTPVNDIMASMVSKLTDAGAAVVSITEPIYDTLAIATMDVQAFEFREQLDTYLTGPGHTGDHHTTSFDALYSSGEFLVIPAQRGFIQRASRLSTGDAAYVGTLDRIRTLTRALEATFARNNLDAIVYPEQKNLVVKLGAPSQSGRNGILAALTGHPVVCVPAGFSSPSADAPVGVPVGMEILGRPWSEGLLLNIASHISRLAPVRKMPPFANKTVEPKIYETVPVITPNVANIPAEYPLGVFKDEDIVIRDL</sequence>
<dbReference type="Pfam" id="PF01425">
    <property type="entry name" value="Amidase"/>
    <property type="match status" value="1"/>
</dbReference>
<evidence type="ECO:0000313" key="2">
    <source>
        <dbReference type="EMBL" id="GAB1312127.1"/>
    </source>
</evidence>
<feature type="domain" description="Amidase" evidence="1">
    <location>
        <begin position="61"/>
        <end position="510"/>
    </location>
</feature>
<dbReference type="EMBL" id="BAAFSV010000001">
    <property type="protein sequence ID" value="GAB1312127.1"/>
    <property type="molecule type" value="Genomic_DNA"/>
</dbReference>